<reference evidence="1" key="3">
    <citation type="submission" date="2020-02" db="EMBL/GenBank/DDBJ databases">
        <authorList>
            <person name="Sarangi A.N."/>
            <person name="Ghosh S."/>
            <person name="Mukherjee M."/>
            <person name="Tripathy S."/>
        </authorList>
    </citation>
    <scope>NUCLEOTIDE SEQUENCE</scope>
    <source>
        <strain evidence="1">BDU141951</strain>
    </source>
</reference>
<proteinExistence type="predicted"/>
<dbReference type="SUPFAM" id="SSF50199">
    <property type="entry name" value="Staphylococcal nuclease"/>
    <property type="match status" value="1"/>
</dbReference>
<reference evidence="1" key="1">
    <citation type="submission" date="2014-11" db="EMBL/GenBank/DDBJ databases">
        <authorList>
            <person name="Malar M.C."/>
            <person name="Sen D."/>
            <person name="Tripathy S."/>
        </authorList>
    </citation>
    <scope>NUCLEOTIDE SEQUENCE</scope>
    <source>
        <strain evidence="1">BDU141951</strain>
    </source>
</reference>
<comment type="caution">
    <text evidence="1">The sequence shown here is derived from an EMBL/GenBank/DDBJ whole genome shotgun (WGS) entry which is preliminary data.</text>
</comment>
<dbReference type="AlphaFoldDB" id="A0A0C1VA38"/>
<organism evidence="1">
    <name type="scientific">Lyngbya confervoides BDU141951</name>
    <dbReference type="NCBI Taxonomy" id="1574623"/>
    <lineage>
        <taxon>Bacteria</taxon>
        <taxon>Bacillati</taxon>
        <taxon>Cyanobacteriota</taxon>
        <taxon>Cyanophyceae</taxon>
        <taxon>Oscillatoriophycideae</taxon>
        <taxon>Oscillatoriales</taxon>
        <taxon>Microcoleaceae</taxon>
        <taxon>Lyngbya</taxon>
    </lineage>
</organism>
<dbReference type="Gene3D" id="2.40.50.90">
    <property type="match status" value="1"/>
</dbReference>
<dbReference type="Pfam" id="PF00565">
    <property type="entry name" value="SNase"/>
    <property type="match status" value="1"/>
</dbReference>
<gene>
    <name evidence="1" type="ORF">QQ91_020910</name>
</gene>
<sequence>MDEFLYHYEARLVSVYDGDTIRVDLSLGFNIWQLNKPIRLYGIDTPELRGVEREQGLVVRDIVEQRLRQADRLIIETHKDSTGKYGRLLGTVHYRVAEQWHNLNQELLDEGLAAAYLE</sequence>
<reference evidence="1" key="2">
    <citation type="journal article" date="2015" name="Genome Announc.">
        <title>Draft Genome Sequence of Filamentous Marine Cyanobacterium Lyngbya confervoides Strain BDU141951.</title>
        <authorList>
            <person name="Chandrababunaidu M.M."/>
            <person name="Sen D."/>
            <person name="Tripathy S."/>
        </authorList>
    </citation>
    <scope>NUCLEOTIDE SEQUENCE</scope>
    <source>
        <strain evidence="1">BDU141951</strain>
    </source>
</reference>
<dbReference type="EMBL" id="JTHE02000003">
    <property type="protein sequence ID" value="NEV69560.1"/>
    <property type="molecule type" value="Genomic_DNA"/>
</dbReference>
<dbReference type="InterPro" id="IPR016071">
    <property type="entry name" value="Staphylococal_nuclease_OB-fold"/>
</dbReference>
<protein>
    <submittedName>
        <fullName evidence="1">Thermonuclease family protein</fullName>
    </submittedName>
</protein>
<name>A0A0C1VA38_9CYAN</name>
<evidence type="ECO:0000313" key="1">
    <source>
        <dbReference type="EMBL" id="NEV69560.1"/>
    </source>
</evidence>
<dbReference type="PROSITE" id="PS50830">
    <property type="entry name" value="TNASE_3"/>
    <property type="match status" value="1"/>
</dbReference>
<accession>A0A0C1VA38</accession>
<dbReference type="InterPro" id="IPR035437">
    <property type="entry name" value="SNase_OB-fold_sf"/>
</dbReference>